<dbReference type="EMBL" id="CM000832">
    <property type="protein sequence ID" value="EET07655.1"/>
    <property type="molecule type" value="Genomic_DNA"/>
</dbReference>
<sequence length="40" mass="4456">MTLARPARTPPCPFAHRGPSPDGPRAFAFFQFPAAPRRFD</sequence>
<evidence type="ECO:0000256" key="1">
    <source>
        <dbReference type="SAM" id="MobiDB-lite"/>
    </source>
</evidence>
<organism evidence="2">
    <name type="scientific">Burkholderia pseudomallei 1710a</name>
    <dbReference type="NCBI Taxonomy" id="320371"/>
    <lineage>
        <taxon>Bacteria</taxon>
        <taxon>Pseudomonadati</taxon>
        <taxon>Pseudomonadota</taxon>
        <taxon>Betaproteobacteria</taxon>
        <taxon>Burkholderiales</taxon>
        <taxon>Burkholderiaceae</taxon>
        <taxon>Burkholderia</taxon>
        <taxon>pseudomallei group</taxon>
    </lineage>
</organism>
<evidence type="ECO:0000313" key="2">
    <source>
        <dbReference type="EMBL" id="EET07655.1"/>
    </source>
</evidence>
<dbReference type="AlphaFoldDB" id="A0A0E1W361"/>
<accession>A0A0E1W361</accession>
<proteinExistence type="predicted"/>
<feature type="region of interest" description="Disordered" evidence="1">
    <location>
        <begin position="1"/>
        <end position="20"/>
    </location>
</feature>
<dbReference type="HOGENOM" id="CLU_3286308_0_0_4"/>
<name>A0A0E1W361_BURPE</name>
<gene>
    <name evidence="2" type="ORF">BURPS1710A_2220</name>
</gene>
<dbReference type="Proteomes" id="UP000001812">
    <property type="component" value="Chromosome I"/>
</dbReference>
<reference evidence="2" key="1">
    <citation type="submission" date="2009-05" db="EMBL/GenBank/DDBJ databases">
        <authorList>
            <person name="Harkins D.M."/>
            <person name="DeShazer D."/>
            <person name="Woods D.E."/>
            <person name="Brinkac L.M."/>
            <person name="Brown K.A."/>
            <person name="Hung G.C."/>
            <person name="Tuanyok A."/>
            <person name="Zhang B."/>
            <person name="Nierman W.C."/>
        </authorList>
    </citation>
    <scope>NUCLEOTIDE SEQUENCE [LARGE SCALE GENOMIC DNA]</scope>
    <source>
        <strain evidence="2">1710a</strain>
    </source>
</reference>
<protein>
    <submittedName>
        <fullName evidence="2">Uncharacterized protein</fullName>
    </submittedName>
</protein>